<dbReference type="AlphaFoldDB" id="A0A6J4V5U2"/>
<organism evidence="7">
    <name type="scientific">uncultured Thermomicrobiales bacterium</name>
    <dbReference type="NCBI Taxonomy" id="1645740"/>
    <lineage>
        <taxon>Bacteria</taxon>
        <taxon>Pseudomonadati</taxon>
        <taxon>Thermomicrobiota</taxon>
        <taxon>Thermomicrobia</taxon>
        <taxon>Thermomicrobiales</taxon>
        <taxon>environmental samples</taxon>
    </lineage>
</organism>
<keyword evidence="2" id="KW-1003">Cell membrane</keyword>
<protein>
    <recommendedName>
        <fullName evidence="8">Nucleoside ABC transporter, permease protein 1</fullName>
    </recommendedName>
</protein>
<gene>
    <name evidence="7" type="ORF">AVDCRST_MAG19-2677</name>
</gene>
<evidence type="ECO:0000313" key="7">
    <source>
        <dbReference type="EMBL" id="CAA9569897.1"/>
    </source>
</evidence>
<dbReference type="InterPro" id="IPR001851">
    <property type="entry name" value="ABC_transp_permease"/>
</dbReference>
<proteinExistence type="predicted"/>
<comment type="subcellular location">
    <subcellularLocation>
        <location evidence="1">Cell membrane</location>
        <topology evidence="1">Multi-pass membrane protein</topology>
    </subcellularLocation>
</comment>
<feature type="transmembrane region" description="Helical" evidence="6">
    <location>
        <begin position="248"/>
        <end position="272"/>
    </location>
</feature>
<feature type="non-terminal residue" evidence="7">
    <location>
        <position position="1"/>
    </location>
</feature>
<feature type="transmembrane region" description="Helical" evidence="6">
    <location>
        <begin position="57"/>
        <end position="78"/>
    </location>
</feature>
<feature type="transmembrane region" description="Helical" evidence="6">
    <location>
        <begin position="292"/>
        <end position="311"/>
    </location>
</feature>
<feature type="transmembrane region" description="Helical" evidence="6">
    <location>
        <begin position="32"/>
        <end position="50"/>
    </location>
</feature>
<evidence type="ECO:0000256" key="1">
    <source>
        <dbReference type="ARBA" id="ARBA00004651"/>
    </source>
</evidence>
<feature type="transmembrane region" description="Helical" evidence="6">
    <location>
        <begin position="84"/>
        <end position="108"/>
    </location>
</feature>
<dbReference type="EMBL" id="CADCWL010000132">
    <property type="protein sequence ID" value="CAA9569897.1"/>
    <property type="molecule type" value="Genomic_DNA"/>
</dbReference>
<accession>A0A6J4V5U2</accession>
<dbReference type="GO" id="GO:0022857">
    <property type="term" value="F:transmembrane transporter activity"/>
    <property type="evidence" value="ECO:0007669"/>
    <property type="project" value="InterPro"/>
</dbReference>
<dbReference type="CDD" id="cd06580">
    <property type="entry name" value="TM_PBP1_transp_TpRbsC_like"/>
    <property type="match status" value="1"/>
</dbReference>
<evidence type="ECO:0000256" key="4">
    <source>
        <dbReference type="ARBA" id="ARBA00022989"/>
    </source>
</evidence>
<dbReference type="PANTHER" id="PTHR47089:SF1">
    <property type="entry name" value="GUANOSINE ABC TRANSPORTER PERMEASE PROTEIN NUPP"/>
    <property type="match status" value="1"/>
</dbReference>
<name>A0A6J4V5U2_9BACT</name>
<evidence type="ECO:0000256" key="2">
    <source>
        <dbReference type="ARBA" id="ARBA00022475"/>
    </source>
</evidence>
<dbReference type="GO" id="GO:0005886">
    <property type="term" value="C:plasma membrane"/>
    <property type="evidence" value="ECO:0007669"/>
    <property type="project" value="UniProtKB-SubCell"/>
</dbReference>
<evidence type="ECO:0008006" key="8">
    <source>
        <dbReference type="Google" id="ProtNLM"/>
    </source>
</evidence>
<evidence type="ECO:0000256" key="5">
    <source>
        <dbReference type="ARBA" id="ARBA00023136"/>
    </source>
</evidence>
<feature type="transmembrane region" description="Helical" evidence="6">
    <location>
        <begin position="206"/>
        <end position="228"/>
    </location>
</feature>
<feature type="transmembrane region" description="Helical" evidence="6">
    <location>
        <begin position="117"/>
        <end position="135"/>
    </location>
</feature>
<feature type="transmembrane region" description="Helical" evidence="6">
    <location>
        <begin position="166"/>
        <end position="185"/>
    </location>
</feature>
<dbReference type="Pfam" id="PF02653">
    <property type="entry name" value="BPD_transp_2"/>
    <property type="match status" value="1"/>
</dbReference>
<sequence length="346" mass="36718">GLFLEARGKDALGAYRLLIERGLGSPFGVTETLIKTAPLLLVSAGLLVALKTGVWNIGVDGQFLVGAVLVAVVAPGLVGRVPLVAVWLVAALAGVVGGCLWAVVPALLKVRYGLNEIVTTLMLNYVALSLTAWLVKGPFRDPSKVTPQTRAVPREARLPDVPGLDVHVGLLVGVAAVVLVALLFRSTTLGFKLWVLGQNRRAAVHAGLPVGRLTVLALLVSGGVAGLAGANDVLGVKGVFQGEWDPAYGLTAFALVYLARLRPLWVLPFAYFFSFLDFGGDIMARSAEIPTYFVAMLEGLMLVFFAVAVYLERAVELSGWPGVLPVRRRGRVAAMEPIAPRPEERA</sequence>
<keyword evidence="3 6" id="KW-0812">Transmembrane</keyword>
<keyword evidence="4 6" id="KW-1133">Transmembrane helix</keyword>
<dbReference type="PANTHER" id="PTHR47089">
    <property type="entry name" value="ABC TRANSPORTER, PERMEASE PROTEIN"/>
    <property type="match status" value="1"/>
</dbReference>
<evidence type="ECO:0000256" key="6">
    <source>
        <dbReference type="SAM" id="Phobius"/>
    </source>
</evidence>
<reference evidence="7" key="1">
    <citation type="submission" date="2020-02" db="EMBL/GenBank/DDBJ databases">
        <authorList>
            <person name="Meier V. D."/>
        </authorList>
    </citation>
    <scope>NUCLEOTIDE SEQUENCE</scope>
    <source>
        <strain evidence="7">AVDCRST_MAG19</strain>
    </source>
</reference>
<keyword evidence="5 6" id="KW-0472">Membrane</keyword>
<evidence type="ECO:0000256" key="3">
    <source>
        <dbReference type="ARBA" id="ARBA00022692"/>
    </source>
</evidence>